<keyword evidence="1" id="KW-1133">Transmembrane helix</keyword>
<keyword evidence="3" id="KW-1185">Reference proteome</keyword>
<dbReference type="Proteomes" id="UP000054097">
    <property type="component" value="Unassembled WGS sequence"/>
</dbReference>
<feature type="transmembrane region" description="Helical" evidence="1">
    <location>
        <begin position="29"/>
        <end position="49"/>
    </location>
</feature>
<dbReference type="AlphaFoldDB" id="A0A0C2WWE2"/>
<reference evidence="3" key="2">
    <citation type="submission" date="2015-01" db="EMBL/GenBank/DDBJ databases">
        <title>Evolutionary Origins and Diversification of the Mycorrhizal Mutualists.</title>
        <authorList>
            <consortium name="DOE Joint Genome Institute"/>
            <consortium name="Mycorrhizal Genomics Consortium"/>
            <person name="Kohler A."/>
            <person name="Kuo A."/>
            <person name="Nagy L.G."/>
            <person name="Floudas D."/>
            <person name="Copeland A."/>
            <person name="Barry K.W."/>
            <person name="Cichocki N."/>
            <person name="Veneault-Fourrey C."/>
            <person name="LaButti K."/>
            <person name="Lindquist E.A."/>
            <person name="Lipzen A."/>
            <person name="Lundell T."/>
            <person name="Morin E."/>
            <person name="Murat C."/>
            <person name="Riley R."/>
            <person name="Ohm R."/>
            <person name="Sun H."/>
            <person name="Tunlid A."/>
            <person name="Henrissat B."/>
            <person name="Grigoriev I.V."/>
            <person name="Hibbett D.S."/>
            <person name="Martin F."/>
        </authorList>
    </citation>
    <scope>NUCLEOTIDE SEQUENCE [LARGE SCALE GENOMIC DNA]</scope>
    <source>
        <strain evidence="3">MAFF 305830</strain>
    </source>
</reference>
<dbReference type="OrthoDB" id="3030385at2759"/>
<dbReference type="EMBL" id="KN824284">
    <property type="protein sequence ID" value="KIM30458.1"/>
    <property type="molecule type" value="Genomic_DNA"/>
</dbReference>
<dbReference type="STRING" id="933852.A0A0C2WWE2"/>
<keyword evidence="1" id="KW-0812">Transmembrane</keyword>
<evidence type="ECO:0000313" key="2">
    <source>
        <dbReference type="EMBL" id="KIM30458.1"/>
    </source>
</evidence>
<evidence type="ECO:0000256" key="1">
    <source>
        <dbReference type="SAM" id="Phobius"/>
    </source>
</evidence>
<keyword evidence="1" id="KW-0472">Membrane</keyword>
<dbReference type="HOGENOM" id="CLU_2361055_0_0_1"/>
<sequence>MDTCPEENTAEIDQSSFWDNGINLDYHRIGWLISGVCGIITVIITIFSVMGHARCSSSSALCMRRLTISLDITMFDLNNVKCKFFALWVSKRLILC</sequence>
<proteinExistence type="predicted"/>
<gene>
    <name evidence="2" type="ORF">M408DRAFT_285867</name>
</gene>
<name>A0A0C2WWE2_SERVB</name>
<accession>A0A0C2WWE2</accession>
<protein>
    <submittedName>
        <fullName evidence="2">Uncharacterized protein</fullName>
    </submittedName>
</protein>
<organism evidence="2 3">
    <name type="scientific">Serendipita vermifera MAFF 305830</name>
    <dbReference type="NCBI Taxonomy" id="933852"/>
    <lineage>
        <taxon>Eukaryota</taxon>
        <taxon>Fungi</taxon>
        <taxon>Dikarya</taxon>
        <taxon>Basidiomycota</taxon>
        <taxon>Agaricomycotina</taxon>
        <taxon>Agaricomycetes</taxon>
        <taxon>Sebacinales</taxon>
        <taxon>Serendipitaceae</taxon>
        <taxon>Serendipita</taxon>
    </lineage>
</organism>
<evidence type="ECO:0000313" key="3">
    <source>
        <dbReference type="Proteomes" id="UP000054097"/>
    </source>
</evidence>
<reference evidence="2 3" key="1">
    <citation type="submission" date="2014-04" db="EMBL/GenBank/DDBJ databases">
        <authorList>
            <consortium name="DOE Joint Genome Institute"/>
            <person name="Kuo A."/>
            <person name="Zuccaro A."/>
            <person name="Kohler A."/>
            <person name="Nagy L.G."/>
            <person name="Floudas D."/>
            <person name="Copeland A."/>
            <person name="Barry K.W."/>
            <person name="Cichocki N."/>
            <person name="Veneault-Fourrey C."/>
            <person name="LaButti K."/>
            <person name="Lindquist E.A."/>
            <person name="Lipzen A."/>
            <person name="Lundell T."/>
            <person name="Morin E."/>
            <person name="Murat C."/>
            <person name="Sun H."/>
            <person name="Tunlid A."/>
            <person name="Henrissat B."/>
            <person name="Grigoriev I.V."/>
            <person name="Hibbett D.S."/>
            <person name="Martin F."/>
            <person name="Nordberg H.P."/>
            <person name="Cantor M.N."/>
            <person name="Hua S.X."/>
        </authorList>
    </citation>
    <scope>NUCLEOTIDE SEQUENCE [LARGE SCALE GENOMIC DNA]</scope>
    <source>
        <strain evidence="2 3">MAFF 305830</strain>
    </source>
</reference>